<dbReference type="SUPFAM" id="SSF48576">
    <property type="entry name" value="Terpenoid synthases"/>
    <property type="match status" value="1"/>
</dbReference>
<comment type="caution">
    <text evidence="7">The sequence shown here is derived from an EMBL/GenBank/DDBJ whole genome shotgun (WGS) entry which is preliminary data.</text>
</comment>
<dbReference type="SFLD" id="SFLDS00005">
    <property type="entry name" value="Isoprenoid_Synthase_Type_I"/>
    <property type="match status" value="1"/>
</dbReference>
<organism evidence="7 8">
    <name type="scientific">Lacticaseibacillus saniviri JCM 17471 = DSM 24301</name>
    <dbReference type="NCBI Taxonomy" id="1293598"/>
    <lineage>
        <taxon>Bacteria</taxon>
        <taxon>Bacillati</taxon>
        <taxon>Bacillota</taxon>
        <taxon>Bacilli</taxon>
        <taxon>Lactobacillales</taxon>
        <taxon>Lactobacillaceae</taxon>
        <taxon>Lacticaseibacillus</taxon>
    </lineage>
</organism>
<evidence type="ECO:0000256" key="3">
    <source>
        <dbReference type="ARBA" id="ARBA00022679"/>
    </source>
</evidence>
<evidence type="ECO:0000256" key="5">
    <source>
        <dbReference type="ARBA" id="ARBA00022842"/>
    </source>
</evidence>
<dbReference type="PATRIC" id="fig|1293598.4.peg.1915"/>
<dbReference type="Gene3D" id="1.10.600.10">
    <property type="entry name" value="Farnesyl Diphosphate Synthase"/>
    <property type="match status" value="1"/>
</dbReference>
<dbReference type="RefSeq" id="WP_056992458.1">
    <property type="nucleotide sequence ID" value="NZ_JQCE01000006.1"/>
</dbReference>
<dbReference type="InterPro" id="IPR008949">
    <property type="entry name" value="Isoprenoid_synthase_dom_sf"/>
</dbReference>
<reference evidence="7 8" key="1">
    <citation type="journal article" date="2015" name="Genome Announc.">
        <title>Expanding the biotechnology potential of lactobacilli through comparative genomics of 213 strains and associated genera.</title>
        <authorList>
            <person name="Sun Z."/>
            <person name="Harris H.M."/>
            <person name="McCann A."/>
            <person name="Guo C."/>
            <person name="Argimon S."/>
            <person name="Zhang W."/>
            <person name="Yang X."/>
            <person name="Jeffery I.B."/>
            <person name="Cooney J.C."/>
            <person name="Kagawa T.F."/>
            <person name="Liu W."/>
            <person name="Song Y."/>
            <person name="Salvetti E."/>
            <person name="Wrobel A."/>
            <person name="Rasinkangas P."/>
            <person name="Parkhill J."/>
            <person name="Rea M.C."/>
            <person name="O'Sullivan O."/>
            <person name="Ritari J."/>
            <person name="Douillard F.P."/>
            <person name="Paul Ross R."/>
            <person name="Yang R."/>
            <person name="Briner A.E."/>
            <person name="Felis G.E."/>
            <person name="de Vos W.M."/>
            <person name="Barrangou R."/>
            <person name="Klaenhammer T.R."/>
            <person name="Caufield P.W."/>
            <person name="Cui Y."/>
            <person name="Zhang H."/>
            <person name="O'Toole P.W."/>
        </authorList>
    </citation>
    <scope>NUCLEOTIDE SEQUENCE [LARGE SCALE GENOMIC DNA]</scope>
    <source>
        <strain evidence="7 8">DSM 24301</strain>
    </source>
</reference>
<dbReference type="CDD" id="cd00685">
    <property type="entry name" value="Trans_IPPS_HT"/>
    <property type="match status" value="1"/>
</dbReference>
<dbReference type="PANTHER" id="PTHR12001:SF69">
    <property type="entry name" value="ALL TRANS-POLYPRENYL-DIPHOSPHATE SYNTHASE PDSS1"/>
    <property type="match status" value="1"/>
</dbReference>
<gene>
    <name evidence="7" type="ORF">IV56_GL001839</name>
</gene>
<dbReference type="EMBL" id="JQCE01000006">
    <property type="protein sequence ID" value="KRO18043.1"/>
    <property type="molecule type" value="Genomic_DNA"/>
</dbReference>
<dbReference type="PROSITE" id="PS00723">
    <property type="entry name" value="POLYPRENYL_SYNTHASE_1"/>
    <property type="match status" value="1"/>
</dbReference>
<dbReference type="Proteomes" id="UP000050969">
    <property type="component" value="Unassembled WGS sequence"/>
</dbReference>
<evidence type="ECO:0000313" key="8">
    <source>
        <dbReference type="Proteomes" id="UP000050969"/>
    </source>
</evidence>
<keyword evidence="4" id="KW-0479">Metal-binding</keyword>
<keyword evidence="8" id="KW-1185">Reference proteome</keyword>
<proteinExistence type="inferred from homology"/>
<dbReference type="AlphaFoldDB" id="A0A0R2N0J8"/>
<protein>
    <submittedName>
        <fullName evidence="7">Trans-hexaprenyltranstransferase, component II</fullName>
    </submittedName>
</protein>
<dbReference type="GO" id="GO:0008299">
    <property type="term" value="P:isoprenoid biosynthetic process"/>
    <property type="evidence" value="ECO:0007669"/>
    <property type="project" value="InterPro"/>
</dbReference>
<dbReference type="PROSITE" id="PS00444">
    <property type="entry name" value="POLYPRENYL_SYNTHASE_2"/>
    <property type="match status" value="1"/>
</dbReference>
<keyword evidence="3 6" id="KW-0808">Transferase</keyword>
<dbReference type="STRING" id="1293598.IV56_GL001839"/>
<accession>A0A0R2N0J8</accession>
<evidence type="ECO:0000313" key="7">
    <source>
        <dbReference type="EMBL" id="KRO18043.1"/>
    </source>
</evidence>
<dbReference type="Pfam" id="PF00348">
    <property type="entry name" value="polyprenyl_synt"/>
    <property type="match status" value="1"/>
</dbReference>
<dbReference type="GO" id="GO:0004659">
    <property type="term" value="F:prenyltransferase activity"/>
    <property type="evidence" value="ECO:0007669"/>
    <property type="project" value="InterPro"/>
</dbReference>
<dbReference type="PANTHER" id="PTHR12001">
    <property type="entry name" value="GERANYLGERANYL PYROPHOSPHATE SYNTHASE"/>
    <property type="match status" value="1"/>
</dbReference>
<evidence type="ECO:0000256" key="4">
    <source>
        <dbReference type="ARBA" id="ARBA00022723"/>
    </source>
</evidence>
<sequence length="324" mass="35802">MQIHPMWATYPDLQPELQATLELIQQQIKTDNQPVNAAILDLINAGGKLLRPAYCLLFSQFKPTDRSKMIALAAAIETLHTATLIHDDVIDQSPIRRGVTTIQTQFDLPTAVYAGDYLFVVCFQLLSNYASSLRSVQQDGKSMADILNGELAQMATRYHLDMTIDQYLKQVSGKTGQLFALSSFIGAYESGQSLRFSRNSEKIGLNIGIAFQLLDDILDYTSNTDTIGKPVHNDMRQGVYSAPLIFGMNQDPQIKVLLQKQTAMTDAETAEVVARVHAAGGVDQARDMAAEYTNKALKAIDKLPDMPARQTLHQLTAALLNRNV</sequence>
<name>A0A0R2N0J8_9LACO</name>
<evidence type="ECO:0000256" key="6">
    <source>
        <dbReference type="RuleBase" id="RU004466"/>
    </source>
</evidence>
<keyword evidence="5" id="KW-0460">Magnesium</keyword>
<comment type="cofactor">
    <cofactor evidence="1">
        <name>Mg(2+)</name>
        <dbReference type="ChEBI" id="CHEBI:18420"/>
    </cofactor>
</comment>
<evidence type="ECO:0000256" key="1">
    <source>
        <dbReference type="ARBA" id="ARBA00001946"/>
    </source>
</evidence>
<evidence type="ECO:0000256" key="2">
    <source>
        <dbReference type="ARBA" id="ARBA00006706"/>
    </source>
</evidence>
<comment type="similarity">
    <text evidence="2 6">Belongs to the FPP/GGPP synthase family.</text>
</comment>
<dbReference type="InterPro" id="IPR033749">
    <property type="entry name" value="Polyprenyl_synt_CS"/>
</dbReference>
<dbReference type="GO" id="GO:0046872">
    <property type="term" value="F:metal ion binding"/>
    <property type="evidence" value="ECO:0007669"/>
    <property type="project" value="UniProtKB-KW"/>
</dbReference>
<dbReference type="InterPro" id="IPR000092">
    <property type="entry name" value="Polyprenyl_synt"/>
</dbReference>